<accession>A0AAJ6YPG7</accession>
<dbReference type="RefSeq" id="XP_011501862.1">
    <property type="nucleotide sequence ID" value="XM_011503560.1"/>
</dbReference>
<protein>
    <submittedName>
        <fullName evidence="3">Uncharacterized protein LOC105365409</fullName>
    </submittedName>
</protein>
<dbReference type="Proteomes" id="UP000695007">
    <property type="component" value="Unplaced"/>
</dbReference>
<reference evidence="3" key="1">
    <citation type="submission" date="2025-08" db="UniProtKB">
        <authorList>
            <consortium name="RefSeq"/>
        </authorList>
    </citation>
    <scope>IDENTIFICATION</scope>
</reference>
<gene>
    <name evidence="3" type="primary">LOC105365409</name>
</gene>
<organism evidence="2 3">
    <name type="scientific">Ceratosolen solmsi marchali</name>
    <dbReference type="NCBI Taxonomy" id="326594"/>
    <lineage>
        <taxon>Eukaryota</taxon>
        <taxon>Metazoa</taxon>
        <taxon>Ecdysozoa</taxon>
        <taxon>Arthropoda</taxon>
        <taxon>Hexapoda</taxon>
        <taxon>Insecta</taxon>
        <taxon>Pterygota</taxon>
        <taxon>Neoptera</taxon>
        <taxon>Endopterygota</taxon>
        <taxon>Hymenoptera</taxon>
        <taxon>Apocrita</taxon>
        <taxon>Proctotrupomorpha</taxon>
        <taxon>Chalcidoidea</taxon>
        <taxon>Agaonidae</taxon>
        <taxon>Agaoninae</taxon>
        <taxon>Ceratosolen</taxon>
    </lineage>
</organism>
<evidence type="ECO:0000313" key="2">
    <source>
        <dbReference type="Proteomes" id="UP000695007"/>
    </source>
</evidence>
<sequence length="178" mass="20664">MVNHQKRSISYFSSHIHVRVETLLILEELHFLTFFTFLAQIETILNSRPLEPMSDDPEDVSPLTPKHFLIGSSLTTILEPSLKELSISELYRWQFIQQLAKQFWQSISKWHHPQNDIKIGSLVFITVERFPPCKWPLARVINTYPSKDGLIRVITLKTASYTMVRPIHKLAVTPVSNQ</sequence>
<dbReference type="GeneID" id="105365409"/>
<evidence type="ECO:0000313" key="3">
    <source>
        <dbReference type="RefSeq" id="XP_011501862.1"/>
    </source>
</evidence>
<dbReference type="AlphaFoldDB" id="A0AAJ6YPG7"/>
<proteinExistence type="predicted"/>
<dbReference type="InterPro" id="IPR040676">
    <property type="entry name" value="DUF5641"/>
</dbReference>
<feature type="domain" description="DUF5641" evidence="1">
    <location>
        <begin position="92"/>
        <end position="172"/>
    </location>
</feature>
<keyword evidence="2" id="KW-1185">Reference proteome</keyword>
<dbReference type="PANTHER" id="PTHR47331:SF1">
    <property type="entry name" value="GAG-LIKE PROTEIN"/>
    <property type="match status" value="1"/>
</dbReference>
<dbReference type="KEGG" id="csol:105365409"/>
<dbReference type="PANTHER" id="PTHR47331">
    <property type="entry name" value="PHD-TYPE DOMAIN-CONTAINING PROTEIN"/>
    <property type="match status" value="1"/>
</dbReference>
<evidence type="ECO:0000259" key="1">
    <source>
        <dbReference type="Pfam" id="PF18701"/>
    </source>
</evidence>
<dbReference type="Pfam" id="PF18701">
    <property type="entry name" value="DUF5641"/>
    <property type="match status" value="1"/>
</dbReference>
<name>A0AAJ6YPG7_9HYME</name>